<gene>
    <name evidence="1" type="ORF">mvi_65670</name>
</gene>
<dbReference type="KEGG" id="mind:mvi_65670"/>
<dbReference type="EMBL" id="AP024151">
    <property type="protein sequence ID" value="BCM88106.1"/>
    <property type="molecule type" value="Genomic_DNA"/>
</dbReference>
<keyword evidence="1" id="KW-0614">Plasmid</keyword>
<dbReference type="AlphaFoldDB" id="A0A8H8X0R9"/>
<evidence type="ECO:0000313" key="2">
    <source>
        <dbReference type="Proteomes" id="UP000663508"/>
    </source>
</evidence>
<dbReference type="Proteomes" id="UP000663508">
    <property type="component" value="Plasmid pVL1_6"/>
</dbReference>
<reference evidence="1" key="1">
    <citation type="submission" date="2020-11" db="EMBL/GenBank/DDBJ databases">
        <title>Complete genome sequence of a novel pathogenic Methylobacterium strain isolated from rice in Vietnam.</title>
        <authorList>
            <person name="Lai K."/>
            <person name="Okazaki S."/>
            <person name="Higashi K."/>
            <person name="Mori H."/>
            <person name="Toyoda A."/>
            <person name="Kurokawa K."/>
        </authorList>
    </citation>
    <scope>NUCLEOTIDE SEQUENCE</scope>
    <source>
        <strain evidence="1">VL1</strain>
        <plasmid evidence="1">pVL1_6</plasmid>
    </source>
</reference>
<name>A0A8H8X0R9_9HYPH</name>
<dbReference type="RefSeq" id="WP_207184202.1">
    <property type="nucleotide sequence ID" value="NZ_AP024151.1"/>
</dbReference>
<evidence type="ECO:0000313" key="1">
    <source>
        <dbReference type="EMBL" id="BCM88106.1"/>
    </source>
</evidence>
<proteinExistence type="predicted"/>
<geneLocation type="plasmid" evidence="1 2">
    <name>pVL1_6</name>
</geneLocation>
<protein>
    <submittedName>
        <fullName evidence="1">Uncharacterized protein</fullName>
    </submittedName>
</protein>
<sequence>MNLGYARTSPMRLCLLYLEQAALEASRARQNPQRWFFAAPEMHRALNCALVAALSGSEGIGAYPEKARKKWIDHFDKENWPDIPCPSEDRVESFTALLKRAQNPSDPWMSGHPIRLTESQRADLAALTELRDDMEHVKPRGWSIEVAGLPRMLAAAADAIEQILQEPRCRTELDEEDEGRAERAITCIRDLASSAGNEV</sequence>
<organism evidence="1 2">
    <name type="scientific">Methylobacterium indicum</name>
    <dbReference type="NCBI Taxonomy" id="1775910"/>
    <lineage>
        <taxon>Bacteria</taxon>
        <taxon>Pseudomonadati</taxon>
        <taxon>Pseudomonadota</taxon>
        <taxon>Alphaproteobacteria</taxon>
        <taxon>Hyphomicrobiales</taxon>
        <taxon>Methylobacteriaceae</taxon>
        <taxon>Methylobacterium</taxon>
    </lineage>
</organism>
<accession>A0A8H8X0R9</accession>